<proteinExistence type="predicted"/>
<keyword evidence="3" id="KW-1185">Reference proteome</keyword>
<dbReference type="InterPro" id="IPR019301">
    <property type="entry name" value="Flagellar_prot_FlgJ_N"/>
</dbReference>
<evidence type="ECO:0000313" key="3">
    <source>
        <dbReference type="Proteomes" id="UP001607157"/>
    </source>
</evidence>
<name>A0ABW7I605_9RHOB</name>
<feature type="domain" description="Flagellar protein FlgJ N-terminal" evidence="1">
    <location>
        <begin position="41"/>
        <end position="88"/>
    </location>
</feature>
<evidence type="ECO:0000313" key="2">
    <source>
        <dbReference type="EMBL" id="MFH0253339.1"/>
    </source>
</evidence>
<dbReference type="Pfam" id="PF10135">
    <property type="entry name" value="Rod-binding"/>
    <property type="match status" value="1"/>
</dbReference>
<gene>
    <name evidence="2" type="ORF">ACGRVM_05520</name>
</gene>
<dbReference type="EMBL" id="JBIHMM010000001">
    <property type="protein sequence ID" value="MFH0253339.1"/>
    <property type="molecule type" value="Genomic_DNA"/>
</dbReference>
<evidence type="ECO:0000259" key="1">
    <source>
        <dbReference type="Pfam" id="PF10135"/>
    </source>
</evidence>
<protein>
    <submittedName>
        <fullName evidence="2">Rod-binding protein</fullName>
    </submittedName>
</protein>
<organism evidence="2 3">
    <name type="scientific">Roseovarius aquimarinus</name>
    <dbReference type="NCBI Taxonomy" id="1229156"/>
    <lineage>
        <taxon>Bacteria</taxon>
        <taxon>Pseudomonadati</taxon>
        <taxon>Pseudomonadota</taxon>
        <taxon>Alphaproteobacteria</taxon>
        <taxon>Rhodobacterales</taxon>
        <taxon>Roseobacteraceae</taxon>
        <taxon>Roseovarius</taxon>
    </lineage>
</organism>
<dbReference type="RefSeq" id="WP_377167861.1">
    <property type="nucleotide sequence ID" value="NZ_JBHTJC010000001.1"/>
</dbReference>
<comment type="caution">
    <text evidence="2">The sequence shown here is derived from an EMBL/GenBank/DDBJ whole genome shotgun (WGS) entry which is preliminary data.</text>
</comment>
<reference evidence="2 3" key="1">
    <citation type="submission" date="2024-10" db="EMBL/GenBank/DDBJ databases">
        <authorList>
            <person name="Yang X.-N."/>
        </authorList>
    </citation>
    <scope>NUCLEOTIDE SEQUENCE [LARGE SCALE GENOMIC DNA]</scope>
    <source>
        <strain evidence="2 3">CAU 1059</strain>
    </source>
</reference>
<accession>A0ABW7I605</accession>
<sequence>MTDIAPLATPARTDPAALRKETRLREASEGFEALFLNQILKSGRAASFGDEVAGGSAMETTQSLLDAKLTETGAGRAGLGLADAIYRQFAGHLGVSGK</sequence>
<dbReference type="Proteomes" id="UP001607157">
    <property type="component" value="Unassembled WGS sequence"/>
</dbReference>